<keyword evidence="4" id="KW-1185">Reference proteome</keyword>
<dbReference type="AlphaFoldDB" id="A0A7C8IV31"/>
<comment type="caution">
    <text evidence="3">The sequence shown here is derived from an EMBL/GenBank/DDBJ whole genome shotgun (WGS) entry which is preliminary data.</text>
</comment>
<dbReference type="EMBL" id="WUBL01000030">
    <property type="protein sequence ID" value="KAF2969845.1"/>
    <property type="molecule type" value="Genomic_DNA"/>
</dbReference>
<feature type="compositionally biased region" description="Polar residues" evidence="2">
    <location>
        <begin position="255"/>
        <end position="266"/>
    </location>
</feature>
<dbReference type="CDD" id="cd14688">
    <property type="entry name" value="bZIP_YAP"/>
    <property type="match status" value="1"/>
</dbReference>
<dbReference type="Gene3D" id="1.20.5.170">
    <property type="match status" value="1"/>
</dbReference>
<dbReference type="Proteomes" id="UP000481858">
    <property type="component" value="Unassembled WGS sequence"/>
</dbReference>
<organism evidence="3 4">
    <name type="scientific">Xylaria multiplex</name>
    <dbReference type="NCBI Taxonomy" id="323545"/>
    <lineage>
        <taxon>Eukaryota</taxon>
        <taxon>Fungi</taxon>
        <taxon>Dikarya</taxon>
        <taxon>Ascomycota</taxon>
        <taxon>Pezizomycotina</taxon>
        <taxon>Sordariomycetes</taxon>
        <taxon>Xylariomycetidae</taxon>
        <taxon>Xylariales</taxon>
        <taxon>Xylariaceae</taxon>
        <taxon>Xylaria</taxon>
    </lineage>
</organism>
<dbReference type="Pfam" id="PF11905">
    <property type="entry name" value="DUF3425"/>
    <property type="match status" value="1"/>
</dbReference>
<feature type="coiled-coil region" evidence="1">
    <location>
        <begin position="151"/>
        <end position="204"/>
    </location>
</feature>
<protein>
    <recommendedName>
        <fullName evidence="5">BZIP transcription factor</fullName>
    </recommendedName>
</protein>
<name>A0A7C8IV31_9PEZI</name>
<evidence type="ECO:0000313" key="4">
    <source>
        <dbReference type="Proteomes" id="UP000481858"/>
    </source>
</evidence>
<evidence type="ECO:0000256" key="1">
    <source>
        <dbReference type="SAM" id="Coils"/>
    </source>
</evidence>
<accession>A0A7C8IV31</accession>
<feature type="compositionally biased region" description="Polar residues" evidence="2">
    <location>
        <begin position="1"/>
        <end position="13"/>
    </location>
</feature>
<reference evidence="3 4" key="1">
    <citation type="submission" date="2019-12" db="EMBL/GenBank/DDBJ databases">
        <title>Draft genome sequence of the ascomycete Xylaria multiplex DSM 110363.</title>
        <authorList>
            <person name="Buettner E."/>
            <person name="Kellner H."/>
        </authorList>
    </citation>
    <scope>NUCLEOTIDE SEQUENCE [LARGE SCALE GENOMIC DNA]</scope>
    <source>
        <strain evidence="3 4">DSM 110363</strain>
    </source>
</reference>
<evidence type="ECO:0000313" key="3">
    <source>
        <dbReference type="EMBL" id="KAF2969845.1"/>
    </source>
</evidence>
<dbReference type="InParanoid" id="A0A7C8IV31"/>
<feature type="compositionally biased region" description="Low complexity" evidence="2">
    <location>
        <begin position="78"/>
        <end position="94"/>
    </location>
</feature>
<sequence length="617" mass="68095">MGSSTLPSPTSTDRPAPTSALAPISAAASTRSNLIHRQPTSTGTVATPTPTANAAAASSSSEPGAGPLPNDPNLYKRGPSPSLDGQSPDSSSSLPRDRDNVSAIPQDQRTKKRRTGTLGSRGVANLTPEQLAKKRANVVVVAVATIIAAYREAQRAIRERTKNQIEKLESRIRELTAERPYQEHLKLVREKEAAEAKVVELQKHMASVVALFQPLLPSDTAEGAFTSPVPIHHATQATQQHQQLSSSSAHNSSTPGSECTPLSTVGSPWHGQGLPLPSSHLKPGSQLVKTANEQRHPNLSIMGEQLELDFFVDPSQRLSKMQTGVNGAQDSPAFQHLPMKLDWNSVAHFDRYDATTTSGHSPPAQHVQRVEFALEPSNAQAPQVSWVGADAPIKHIPATCPLDSVLLHFMRERRQRAAEGVPAVEVVGPRYPSIFSLLNPTEASHSHPVSKVFTDILSKFTELCKIPEKVAVLYVMFIIMRWHINPTQENYELLPSFVKPLPIQFTKPHPAWVDYLPFPAMRERFVHEYNAPEFRFDDFFIPYTSTLSLNWPYEDPDALIITHDESETIINPVFMTHLSRLENWTLGDAFDRAFPSLRGTYNLKNDRDTLDREQPSS</sequence>
<proteinExistence type="predicted"/>
<feature type="region of interest" description="Disordered" evidence="2">
    <location>
        <begin position="1"/>
        <end position="122"/>
    </location>
</feature>
<keyword evidence="1" id="KW-0175">Coiled coil</keyword>
<evidence type="ECO:0008006" key="5">
    <source>
        <dbReference type="Google" id="ProtNLM"/>
    </source>
</evidence>
<evidence type="ECO:0000256" key="2">
    <source>
        <dbReference type="SAM" id="MobiDB-lite"/>
    </source>
</evidence>
<feature type="compositionally biased region" description="Low complexity" evidence="2">
    <location>
        <begin position="235"/>
        <end position="254"/>
    </location>
</feature>
<dbReference type="OrthoDB" id="4161589at2759"/>
<dbReference type="PANTHER" id="PTHR37012:SF2">
    <property type="entry name" value="BZIP DOMAIN-CONTAINING PROTEIN-RELATED"/>
    <property type="match status" value="1"/>
</dbReference>
<gene>
    <name evidence="3" type="ORF">GQX73_g3698</name>
</gene>
<feature type="region of interest" description="Disordered" evidence="2">
    <location>
        <begin position="235"/>
        <end position="284"/>
    </location>
</feature>
<feature type="compositionally biased region" description="Low complexity" evidence="2">
    <location>
        <begin position="39"/>
        <end position="67"/>
    </location>
</feature>
<dbReference type="InterPro" id="IPR021833">
    <property type="entry name" value="DUF3425"/>
</dbReference>
<dbReference type="PANTHER" id="PTHR37012">
    <property type="entry name" value="B-ZIP TRANSCRIPTION FACTOR (EUROFUNG)-RELATED"/>
    <property type="match status" value="1"/>
</dbReference>